<dbReference type="EMBL" id="SDEE01000265">
    <property type="protein sequence ID" value="RXW18454.1"/>
    <property type="molecule type" value="Genomic_DNA"/>
</dbReference>
<dbReference type="STRING" id="2316362.A0A4Q2DI34"/>
<comment type="caution">
    <text evidence="2">The sequence shown here is derived from an EMBL/GenBank/DDBJ whole genome shotgun (WGS) entry which is preliminary data.</text>
</comment>
<dbReference type="PANTHER" id="PTHR47369">
    <property type="entry name" value="BTB/POZ DOMAIN-CONTAINING PROTEIN"/>
    <property type="match status" value="1"/>
</dbReference>
<feature type="region of interest" description="Disordered" evidence="1">
    <location>
        <begin position="184"/>
        <end position="208"/>
    </location>
</feature>
<reference evidence="2 3" key="1">
    <citation type="submission" date="2019-01" db="EMBL/GenBank/DDBJ databases">
        <title>Draft genome sequence of Psathyrella aberdarensis IHI B618.</title>
        <authorList>
            <person name="Buettner E."/>
            <person name="Kellner H."/>
        </authorList>
    </citation>
    <scope>NUCLEOTIDE SEQUENCE [LARGE SCALE GENOMIC DNA]</scope>
    <source>
        <strain evidence="2 3">IHI B618</strain>
    </source>
</reference>
<dbReference type="OrthoDB" id="6359943at2759"/>
<accession>A0A4Q2DI34</accession>
<feature type="compositionally biased region" description="Low complexity" evidence="1">
    <location>
        <begin position="552"/>
        <end position="566"/>
    </location>
</feature>
<keyword evidence="3" id="KW-1185">Reference proteome</keyword>
<proteinExistence type="predicted"/>
<gene>
    <name evidence="2" type="ORF">EST38_g7408</name>
</gene>
<feature type="compositionally biased region" description="Polar residues" evidence="1">
    <location>
        <begin position="345"/>
        <end position="357"/>
    </location>
</feature>
<sequence length="703" mass="76638">MESSHQSRPQQRGIEEIDIIFEDSNITRAAFEICISRLYGGGPPLHIFSSLVSSTSQPLSPSFPVFDAKEAIPEGHHPATPRFLLSVLATAIYLCIPTVASQALSLIFKTLGPHTVIPYLNFALGKPIDSCLPLYPDPEAAVGLEHVAVILEDESLSMYGSVDSNSEIASKMSELEIGGQAESSISSSSDFASSDDDSSASPSHHYGPISDKIGEASIVAADTLFVKSETERYDFARSVVELRRREGIVEREEHQWDKMFNEAIYYENMAMEDIITISHDKSPMTDKPFVTISTLQTALWNQSLLRHQITSFKPQSSPTAPGSSSSKDKELGFSFPTSELKATPTKHTAPNAEQNINYYPVPGDSSWRMGDNGEEGNGTSTSNPISMEDLFTFSHSPCAASARQSSNRSGTRKVATDKDAEICSTEETFFGLKRERYTALECGSSDRGGKRRWTSFPPCRFAVEFWDIDALKEKSRLHSQTVWYAGSLFNVYLQVVKKKGQTQLGIYLYRQSTAESIPPTSAPSPLITGRALSEKSSESSLRVDHPAINRGTSYPSLPSTSPTRSTFVGSPTFTSRTMMLTNSTSPPSTPGIPSPGSGPTTSMSPSSTINIPYTTSPIAPQQPYRDSRSSILAYFMISCASATGSSQMRFTSAPDLFAVGQSWGWKTSSLRTEEYMEVGENATLAENRTPISSLRATVVLGLV</sequence>
<feature type="compositionally biased region" description="Low complexity" evidence="1">
    <location>
        <begin position="594"/>
        <end position="606"/>
    </location>
</feature>
<feature type="compositionally biased region" description="Polar residues" evidence="1">
    <location>
        <begin position="567"/>
        <end position="576"/>
    </location>
</feature>
<name>A0A4Q2DI34_9AGAR</name>
<organism evidence="2 3">
    <name type="scientific">Candolleomyces aberdarensis</name>
    <dbReference type="NCBI Taxonomy" id="2316362"/>
    <lineage>
        <taxon>Eukaryota</taxon>
        <taxon>Fungi</taxon>
        <taxon>Dikarya</taxon>
        <taxon>Basidiomycota</taxon>
        <taxon>Agaricomycotina</taxon>
        <taxon>Agaricomycetes</taxon>
        <taxon>Agaricomycetidae</taxon>
        <taxon>Agaricales</taxon>
        <taxon>Agaricineae</taxon>
        <taxon>Psathyrellaceae</taxon>
        <taxon>Candolleomyces</taxon>
    </lineage>
</organism>
<evidence type="ECO:0000256" key="1">
    <source>
        <dbReference type="SAM" id="MobiDB-lite"/>
    </source>
</evidence>
<dbReference type="AlphaFoldDB" id="A0A4Q2DI34"/>
<feature type="region of interest" description="Disordered" evidence="1">
    <location>
        <begin position="518"/>
        <end position="606"/>
    </location>
</feature>
<protein>
    <recommendedName>
        <fullName evidence="4">BTB domain-containing protein</fullName>
    </recommendedName>
</protein>
<feature type="compositionally biased region" description="Basic and acidic residues" evidence="1">
    <location>
        <begin position="532"/>
        <end position="547"/>
    </location>
</feature>
<dbReference type="PANTHER" id="PTHR47369:SF1">
    <property type="entry name" value="BTB_POZ DOMAIN-CONTAINING PROTEIN"/>
    <property type="match status" value="1"/>
</dbReference>
<feature type="compositionally biased region" description="Low complexity" evidence="1">
    <location>
        <begin position="577"/>
        <end position="586"/>
    </location>
</feature>
<feature type="region of interest" description="Disordered" evidence="1">
    <location>
        <begin position="311"/>
        <end position="382"/>
    </location>
</feature>
<evidence type="ECO:0000313" key="3">
    <source>
        <dbReference type="Proteomes" id="UP000290288"/>
    </source>
</evidence>
<feature type="compositionally biased region" description="Low complexity" evidence="1">
    <location>
        <begin position="314"/>
        <end position="325"/>
    </location>
</feature>
<evidence type="ECO:0000313" key="2">
    <source>
        <dbReference type="EMBL" id="RXW18454.1"/>
    </source>
</evidence>
<evidence type="ECO:0008006" key="4">
    <source>
        <dbReference type="Google" id="ProtNLM"/>
    </source>
</evidence>
<dbReference type="Proteomes" id="UP000290288">
    <property type="component" value="Unassembled WGS sequence"/>
</dbReference>